<feature type="transmembrane region" description="Helical" evidence="5">
    <location>
        <begin position="16"/>
        <end position="37"/>
    </location>
</feature>
<dbReference type="PANTHER" id="PTHR15283:SF4">
    <property type="entry name" value="BURSICON"/>
    <property type="match status" value="1"/>
</dbReference>
<reference evidence="7" key="1">
    <citation type="submission" date="2016-11" db="UniProtKB">
        <authorList>
            <consortium name="WormBaseParasite"/>
        </authorList>
    </citation>
    <scope>IDENTIFICATION</scope>
    <source>
        <strain evidence="7">pt0022</strain>
    </source>
</reference>
<evidence type="ECO:0000256" key="1">
    <source>
        <dbReference type="ARBA" id="ARBA00004613"/>
    </source>
</evidence>
<protein>
    <submittedName>
        <fullName evidence="7">Bursicon</fullName>
    </submittedName>
</protein>
<dbReference type="SMART" id="SM00041">
    <property type="entry name" value="CT"/>
    <property type="match status" value="1"/>
</dbReference>
<dbReference type="PANTHER" id="PTHR15283">
    <property type="entry name" value="GREMLIN 1"/>
    <property type="match status" value="1"/>
</dbReference>
<evidence type="ECO:0000256" key="3">
    <source>
        <dbReference type="ARBA" id="ARBA00022729"/>
    </source>
</evidence>
<evidence type="ECO:0000259" key="6">
    <source>
        <dbReference type="SMART" id="SM00041"/>
    </source>
</evidence>
<feature type="domain" description="CTCK" evidence="6">
    <location>
        <begin position="152"/>
        <end position="242"/>
    </location>
</feature>
<keyword evidence="4" id="KW-1015">Disulfide bond</keyword>
<organism evidence="7">
    <name type="scientific">Wuchereria bancrofti</name>
    <dbReference type="NCBI Taxonomy" id="6293"/>
    <lineage>
        <taxon>Eukaryota</taxon>
        <taxon>Metazoa</taxon>
        <taxon>Ecdysozoa</taxon>
        <taxon>Nematoda</taxon>
        <taxon>Chromadorea</taxon>
        <taxon>Rhabditida</taxon>
        <taxon>Spirurina</taxon>
        <taxon>Spiruromorpha</taxon>
        <taxon>Filarioidea</taxon>
        <taxon>Onchocercidae</taxon>
        <taxon>Wuchereria</taxon>
    </lineage>
</organism>
<dbReference type="GO" id="GO:0048018">
    <property type="term" value="F:receptor ligand activity"/>
    <property type="evidence" value="ECO:0007669"/>
    <property type="project" value="TreeGrafter"/>
</dbReference>
<dbReference type="Gene3D" id="2.10.90.10">
    <property type="entry name" value="Cystine-knot cytokines"/>
    <property type="match status" value="1"/>
</dbReference>
<keyword evidence="5" id="KW-0472">Membrane</keyword>
<evidence type="ECO:0000256" key="5">
    <source>
        <dbReference type="SAM" id="Phobius"/>
    </source>
</evidence>
<comment type="subcellular location">
    <subcellularLocation>
        <location evidence="1">Secreted</location>
    </subcellularLocation>
</comment>
<dbReference type="InterPro" id="IPR004133">
    <property type="entry name" value="DAN_dom"/>
</dbReference>
<dbReference type="AlphaFoldDB" id="A0A1I8EUH1"/>
<dbReference type="InterPro" id="IPR006207">
    <property type="entry name" value="Cys_knot_C"/>
</dbReference>
<dbReference type="WBParaSite" id="maker-PairedContig_53-snap-gene-3.22-mRNA-1">
    <property type="protein sequence ID" value="maker-PairedContig_53-snap-gene-3.22-mRNA-1"/>
    <property type="gene ID" value="maker-PairedContig_53-snap-gene-3.22"/>
</dbReference>
<keyword evidence="5" id="KW-0812">Transmembrane</keyword>
<sequence length="257" mass="29424">MRIGITGRAFTDRPSLTIIAFLLKLMMILIPCNYSLLHADGTPIVNIGVIEQSPATSSARYIQYKVENGSVFDEIAKKAFISLHSEPYIEPPLLTFDQKRLKWLQRYMRKQLKSEKKGKKMISSPREALHQVNQEVSLGRLDDSRPTAHCDGQIFKQRIRMDGCLSKVVHNRFCHGTCSSYFIPRLRPRKLKLDAMFQSCSVCRPAEWDTVEVKLDCPRKNPKELKRKVIKVKKCKCIALSGNNLESEEDGRMGLKI</sequence>
<evidence type="ECO:0000256" key="4">
    <source>
        <dbReference type="ARBA" id="ARBA00023157"/>
    </source>
</evidence>
<dbReference type="GO" id="GO:0005615">
    <property type="term" value="C:extracellular space"/>
    <property type="evidence" value="ECO:0007669"/>
    <property type="project" value="TreeGrafter"/>
</dbReference>
<accession>A0A1I8EUH1</accession>
<keyword evidence="3" id="KW-0732">Signal</keyword>
<evidence type="ECO:0000256" key="2">
    <source>
        <dbReference type="ARBA" id="ARBA00022525"/>
    </source>
</evidence>
<name>A0A1I8EUH1_WUCBA</name>
<dbReference type="GO" id="GO:0036122">
    <property type="term" value="F:BMP binding"/>
    <property type="evidence" value="ECO:0007669"/>
    <property type="project" value="TreeGrafter"/>
</dbReference>
<keyword evidence="2" id="KW-0964">Secreted</keyword>
<dbReference type="GO" id="GO:0009887">
    <property type="term" value="P:animal organ morphogenesis"/>
    <property type="evidence" value="ECO:0007669"/>
    <property type="project" value="TreeGrafter"/>
</dbReference>
<dbReference type="GO" id="GO:0038098">
    <property type="term" value="P:sequestering of BMP from receptor via BMP binding"/>
    <property type="evidence" value="ECO:0007669"/>
    <property type="project" value="TreeGrafter"/>
</dbReference>
<keyword evidence="5" id="KW-1133">Transmembrane helix</keyword>
<dbReference type="Pfam" id="PF03045">
    <property type="entry name" value="DAN"/>
    <property type="match status" value="1"/>
</dbReference>
<dbReference type="STRING" id="6293.A0A1I8EUH1"/>
<dbReference type="InterPro" id="IPR029034">
    <property type="entry name" value="Cystine-knot_cytokine"/>
</dbReference>
<proteinExistence type="predicted"/>
<evidence type="ECO:0000313" key="7">
    <source>
        <dbReference type="WBParaSite" id="maker-PairedContig_53-snap-gene-3.22-mRNA-1"/>
    </source>
</evidence>